<organism evidence="5 6">
    <name type="scientific">Goodea atripinnis</name>
    <dbReference type="NCBI Taxonomy" id="208336"/>
    <lineage>
        <taxon>Eukaryota</taxon>
        <taxon>Metazoa</taxon>
        <taxon>Chordata</taxon>
        <taxon>Craniata</taxon>
        <taxon>Vertebrata</taxon>
        <taxon>Euteleostomi</taxon>
        <taxon>Actinopterygii</taxon>
        <taxon>Neopterygii</taxon>
        <taxon>Teleostei</taxon>
        <taxon>Neoteleostei</taxon>
        <taxon>Acanthomorphata</taxon>
        <taxon>Ovalentaria</taxon>
        <taxon>Atherinomorphae</taxon>
        <taxon>Cyprinodontiformes</taxon>
        <taxon>Goodeidae</taxon>
        <taxon>Goodea</taxon>
    </lineage>
</organism>
<proteinExistence type="predicted"/>
<dbReference type="Proteomes" id="UP001476798">
    <property type="component" value="Unassembled WGS sequence"/>
</dbReference>
<protein>
    <submittedName>
        <fullName evidence="5">Uncharacterized protein</fullName>
    </submittedName>
</protein>
<accession>A0ABV0NC16</accession>
<keyword evidence="3" id="KW-1133">Transmembrane helix</keyword>
<keyword evidence="6" id="KW-1185">Reference proteome</keyword>
<keyword evidence="4" id="KW-0472">Membrane</keyword>
<keyword evidence="2" id="KW-0812">Transmembrane</keyword>
<evidence type="ECO:0000313" key="5">
    <source>
        <dbReference type="EMBL" id="MEQ2168946.1"/>
    </source>
</evidence>
<reference evidence="5 6" key="1">
    <citation type="submission" date="2021-06" db="EMBL/GenBank/DDBJ databases">
        <authorList>
            <person name="Palmer J.M."/>
        </authorList>
    </citation>
    <scope>NUCLEOTIDE SEQUENCE [LARGE SCALE GENOMIC DNA]</scope>
    <source>
        <strain evidence="5 6">GA_2019</strain>
        <tissue evidence="5">Muscle</tissue>
    </source>
</reference>
<name>A0ABV0NC16_9TELE</name>
<dbReference type="EMBL" id="JAHRIO010031789">
    <property type="protein sequence ID" value="MEQ2168946.1"/>
    <property type="molecule type" value="Genomic_DNA"/>
</dbReference>
<dbReference type="PANTHER" id="PTHR10924:SF6">
    <property type="entry name" value="SOLUTE CARRIER FAMILY 49 MEMBER A3"/>
    <property type="match status" value="1"/>
</dbReference>
<gene>
    <name evidence="5" type="ORF">GOODEAATRI_019869</name>
</gene>
<evidence type="ECO:0000256" key="1">
    <source>
        <dbReference type="ARBA" id="ARBA00004141"/>
    </source>
</evidence>
<evidence type="ECO:0000256" key="4">
    <source>
        <dbReference type="ARBA" id="ARBA00023136"/>
    </source>
</evidence>
<evidence type="ECO:0000256" key="2">
    <source>
        <dbReference type="ARBA" id="ARBA00022692"/>
    </source>
</evidence>
<evidence type="ECO:0000313" key="6">
    <source>
        <dbReference type="Proteomes" id="UP001476798"/>
    </source>
</evidence>
<dbReference type="PANTHER" id="PTHR10924">
    <property type="entry name" value="MAJOR FACILITATOR SUPERFAMILY PROTEIN-RELATED"/>
    <property type="match status" value="1"/>
</dbReference>
<feature type="non-terminal residue" evidence="5">
    <location>
        <position position="1"/>
    </location>
</feature>
<evidence type="ECO:0000256" key="3">
    <source>
        <dbReference type="ARBA" id="ARBA00022989"/>
    </source>
</evidence>
<comment type="subcellular location">
    <subcellularLocation>
        <location evidence="1">Membrane</location>
        <topology evidence="1">Multi-pass membrane protein</topology>
    </subcellularLocation>
</comment>
<sequence length="182" mass="20631">RNSVESRGACAECKQRGRVNGLRGCCLCKAECAWRQVCRPQSHNLSPSLTYLQLPWESSSHWELLFPGNWCFRSQKKLSWRRGIHDLLNLMQHLTFDMLTPQLILGSWLNMLGALLRFLGTLPMDAYKLQFPAVMLGQTLGALAQPLIIFTPTKLAALWFPDCQRATANMIASMCNRPLHST</sequence>
<dbReference type="InterPro" id="IPR049680">
    <property type="entry name" value="FLVCR1-2_SLC49-like"/>
</dbReference>
<comment type="caution">
    <text evidence="5">The sequence shown here is derived from an EMBL/GenBank/DDBJ whole genome shotgun (WGS) entry which is preliminary data.</text>
</comment>